<keyword evidence="3" id="KW-1185">Reference proteome</keyword>
<accession>A0ABP6E7P6</accession>
<protein>
    <submittedName>
        <fullName evidence="2">Uncharacterized protein</fullName>
    </submittedName>
</protein>
<reference evidence="3" key="1">
    <citation type="journal article" date="2019" name="Int. J. Syst. Evol. Microbiol.">
        <title>The Global Catalogue of Microorganisms (GCM) 10K type strain sequencing project: providing services to taxonomists for standard genome sequencing and annotation.</title>
        <authorList>
            <consortium name="The Broad Institute Genomics Platform"/>
            <consortium name="The Broad Institute Genome Sequencing Center for Infectious Disease"/>
            <person name="Wu L."/>
            <person name="Ma J."/>
        </authorList>
    </citation>
    <scope>NUCLEOTIDE SEQUENCE [LARGE SCALE GENOMIC DNA]</scope>
    <source>
        <strain evidence="3">JCM 4524</strain>
    </source>
</reference>
<organism evidence="2 3">
    <name type="scientific">Streptomyces vastus</name>
    <dbReference type="NCBI Taxonomy" id="285451"/>
    <lineage>
        <taxon>Bacteria</taxon>
        <taxon>Bacillati</taxon>
        <taxon>Actinomycetota</taxon>
        <taxon>Actinomycetes</taxon>
        <taxon>Kitasatosporales</taxon>
        <taxon>Streptomycetaceae</taxon>
        <taxon>Streptomyces</taxon>
    </lineage>
</organism>
<evidence type="ECO:0000256" key="1">
    <source>
        <dbReference type="SAM" id="MobiDB-lite"/>
    </source>
</evidence>
<gene>
    <name evidence="2" type="ORF">GCM10010307_74870</name>
</gene>
<dbReference type="Proteomes" id="UP001500151">
    <property type="component" value="Unassembled WGS sequence"/>
</dbReference>
<feature type="compositionally biased region" description="Low complexity" evidence="1">
    <location>
        <begin position="19"/>
        <end position="28"/>
    </location>
</feature>
<dbReference type="EMBL" id="BAAASJ010000116">
    <property type="protein sequence ID" value="GAA2658776.1"/>
    <property type="molecule type" value="Genomic_DNA"/>
</dbReference>
<feature type="compositionally biased region" description="Basic and acidic residues" evidence="1">
    <location>
        <begin position="1"/>
        <end position="17"/>
    </location>
</feature>
<evidence type="ECO:0000313" key="3">
    <source>
        <dbReference type="Proteomes" id="UP001500151"/>
    </source>
</evidence>
<proteinExistence type="predicted"/>
<name>A0ABP6E7P6_9ACTN</name>
<comment type="caution">
    <text evidence="2">The sequence shown here is derived from an EMBL/GenBank/DDBJ whole genome shotgun (WGS) entry which is preliminary data.</text>
</comment>
<evidence type="ECO:0000313" key="2">
    <source>
        <dbReference type="EMBL" id="GAA2658776.1"/>
    </source>
</evidence>
<sequence>MWAVRRPEGDHPGRGEGGRAATGRATFRENTGALGTVGQTATAARGRCAACCRAADAAYLTRCAQVTGTCPPATMYQL</sequence>
<feature type="region of interest" description="Disordered" evidence="1">
    <location>
        <begin position="1"/>
        <end position="28"/>
    </location>
</feature>